<protein>
    <submittedName>
        <fullName evidence="1">Endo/exonuclease/phosphatase domain-containing protein</fullName>
    </submittedName>
</protein>
<organism evidence="1">
    <name type="scientific">Haemonchus placei</name>
    <name type="common">Barber's pole worm</name>
    <dbReference type="NCBI Taxonomy" id="6290"/>
    <lineage>
        <taxon>Eukaryota</taxon>
        <taxon>Metazoa</taxon>
        <taxon>Ecdysozoa</taxon>
        <taxon>Nematoda</taxon>
        <taxon>Chromadorea</taxon>
        <taxon>Rhabditida</taxon>
        <taxon>Rhabditina</taxon>
        <taxon>Rhabditomorpha</taxon>
        <taxon>Strongyloidea</taxon>
        <taxon>Trichostrongylidae</taxon>
        <taxon>Haemonchus</taxon>
    </lineage>
</organism>
<dbReference type="AlphaFoldDB" id="A0A158QMC4"/>
<proteinExistence type="predicted"/>
<reference evidence="1" key="1">
    <citation type="submission" date="2016-04" db="UniProtKB">
        <authorList>
            <consortium name="WormBaseParasite"/>
        </authorList>
    </citation>
    <scope>IDENTIFICATION</scope>
</reference>
<evidence type="ECO:0000313" key="1">
    <source>
        <dbReference type="WBParaSite" id="HPLM_0000815201-mRNA-1"/>
    </source>
</evidence>
<name>A0A158QMC4_HAEPC</name>
<dbReference type="WBParaSite" id="HPLM_0000815201-mRNA-1">
    <property type="protein sequence ID" value="HPLM_0000815201-mRNA-1"/>
    <property type="gene ID" value="HPLM_0000815201"/>
</dbReference>
<sequence>MLGFILTNLPLRVRSGGHRVLYQGPGLARGSIRLPKGRRPVALPHALFTTIRSNEVELDASYDQFEEIIHNEKSLYKFVVGDFNTKLGEAQECDEGSFQNKLSEEARGLTRTPHISKGCERISTGYQPSGPERHANLFDSTVLPALCYGTETCVTSACTSRALSTSHRALERCILRFNRVTQYRAGLRSSDMRRMSRFRDPVEYTKNAKFRWTGHIMRRDDDRWTRRTVE</sequence>
<accession>A0A158QMC4</accession>